<feature type="transmembrane region" description="Helical" evidence="1">
    <location>
        <begin position="26"/>
        <end position="44"/>
    </location>
</feature>
<protein>
    <recommendedName>
        <fullName evidence="4">DUF4381 domain-containing protein</fullName>
    </recommendedName>
</protein>
<dbReference type="Proteomes" id="UP001143364">
    <property type="component" value="Unassembled WGS sequence"/>
</dbReference>
<keyword evidence="1" id="KW-1133">Transmembrane helix</keyword>
<keyword evidence="1" id="KW-0812">Transmembrane</keyword>
<gene>
    <name evidence="2" type="ORF">GCM10008171_12690</name>
</gene>
<reference evidence="2" key="2">
    <citation type="submission" date="2023-01" db="EMBL/GenBank/DDBJ databases">
        <authorList>
            <person name="Sun Q."/>
            <person name="Evtushenko L."/>
        </authorList>
    </citation>
    <scope>NUCLEOTIDE SEQUENCE</scope>
    <source>
        <strain evidence="2">VKM B-2555</strain>
    </source>
</reference>
<evidence type="ECO:0000313" key="2">
    <source>
        <dbReference type="EMBL" id="GLK76015.1"/>
    </source>
</evidence>
<keyword evidence="3" id="KW-1185">Reference proteome</keyword>
<dbReference type="InterPro" id="IPR025489">
    <property type="entry name" value="DUF4381"/>
</dbReference>
<dbReference type="RefSeq" id="WP_271203939.1">
    <property type="nucleotide sequence ID" value="NZ_BSFK01000005.1"/>
</dbReference>
<organism evidence="2 3">
    <name type="scientific">Methylopila jiangsuensis</name>
    <dbReference type="NCBI Taxonomy" id="586230"/>
    <lineage>
        <taxon>Bacteria</taxon>
        <taxon>Pseudomonadati</taxon>
        <taxon>Pseudomonadota</taxon>
        <taxon>Alphaproteobacteria</taxon>
        <taxon>Hyphomicrobiales</taxon>
        <taxon>Methylopilaceae</taxon>
        <taxon>Methylopila</taxon>
    </lineage>
</organism>
<evidence type="ECO:0000313" key="3">
    <source>
        <dbReference type="Proteomes" id="UP001143364"/>
    </source>
</evidence>
<comment type="caution">
    <text evidence="2">The sequence shown here is derived from an EMBL/GenBank/DDBJ whole genome shotgun (WGS) entry which is preliminary data.</text>
</comment>
<dbReference type="Pfam" id="PF14316">
    <property type="entry name" value="DUF4381"/>
    <property type="match status" value="1"/>
</dbReference>
<dbReference type="AlphaFoldDB" id="A0A9W6N366"/>
<keyword evidence="1" id="KW-0472">Membrane</keyword>
<reference evidence="2" key="1">
    <citation type="journal article" date="2014" name="Int. J. Syst. Evol. Microbiol.">
        <title>Complete genome sequence of Corynebacterium casei LMG S-19264T (=DSM 44701T), isolated from a smear-ripened cheese.</title>
        <authorList>
            <consortium name="US DOE Joint Genome Institute (JGI-PGF)"/>
            <person name="Walter F."/>
            <person name="Albersmeier A."/>
            <person name="Kalinowski J."/>
            <person name="Ruckert C."/>
        </authorList>
    </citation>
    <scope>NUCLEOTIDE SEQUENCE</scope>
    <source>
        <strain evidence="2">VKM B-2555</strain>
    </source>
</reference>
<evidence type="ECO:0000256" key="1">
    <source>
        <dbReference type="SAM" id="Phobius"/>
    </source>
</evidence>
<accession>A0A9W6N366</accession>
<dbReference type="EMBL" id="BSFK01000005">
    <property type="protein sequence ID" value="GLK76015.1"/>
    <property type="molecule type" value="Genomic_DNA"/>
</dbReference>
<sequence length="151" mass="16099">MPPADELDGLRGLHLPPLDVPFWSDVWLAVALGLALALAASLLLRRLMRPRPALRAAALAAFDKTLALPPPERRAAQAALLRRVTRAQAGDAAAAAHGADWAATLDRLFGGDLFSAGPGRVFGDGLYARDAARDDAELDARLRLLLARLPR</sequence>
<evidence type="ECO:0008006" key="4">
    <source>
        <dbReference type="Google" id="ProtNLM"/>
    </source>
</evidence>
<name>A0A9W6N366_9HYPH</name>
<proteinExistence type="predicted"/>